<sequence length="137" mass="15215">MSLPNSDYYPDSNPANEEERMLLPVVRPIQYMSPDFDAPRMCAYALHAPSAVRETEPLIRSHHPSLKESKVVFVCDEMDTATWIIPHTAEASRYDGTEVAGRKIQVLSPEMGTFGSQRIWISTGGSSTSSTVDGFYS</sequence>
<evidence type="ECO:0000313" key="1">
    <source>
        <dbReference type="EMBL" id="OJD28388.1"/>
    </source>
</evidence>
<evidence type="ECO:0000313" key="2">
    <source>
        <dbReference type="Proteomes" id="UP000242791"/>
    </source>
</evidence>
<dbReference type="STRING" id="1658174.A0A1J9RK88"/>
<organism evidence="1 2">
    <name type="scientific">Blastomyces percursus</name>
    <dbReference type="NCBI Taxonomy" id="1658174"/>
    <lineage>
        <taxon>Eukaryota</taxon>
        <taxon>Fungi</taxon>
        <taxon>Dikarya</taxon>
        <taxon>Ascomycota</taxon>
        <taxon>Pezizomycotina</taxon>
        <taxon>Eurotiomycetes</taxon>
        <taxon>Eurotiomycetidae</taxon>
        <taxon>Onygenales</taxon>
        <taxon>Ajellomycetaceae</taxon>
        <taxon>Blastomyces</taxon>
    </lineage>
</organism>
<name>A0A1J9RK88_9EURO</name>
<dbReference type="AlphaFoldDB" id="A0A1J9RK88"/>
<dbReference type="OrthoDB" id="3009558at2759"/>
<protein>
    <submittedName>
        <fullName evidence="1">Uncharacterized protein</fullName>
    </submittedName>
</protein>
<dbReference type="EMBL" id="LGTZ01000012">
    <property type="protein sequence ID" value="OJD28388.1"/>
    <property type="molecule type" value="Genomic_DNA"/>
</dbReference>
<keyword evidence="2" id="KW-1185">Reference proteome</keyword>
<comment type="caution">
    <text evidence="1">The sequence shown here is derived from an EMBL/GenBank/DDBJ whole genome shotgun (WGS) entry which is preliminary data.</text>
</comment>
<accession>A0A1J9RK88</accession>
<proteinExistence type="predicted"/>
<dbReference type="VEuPathDB" id="FungiDB:ACJ73_00197"/>
<reference evidence="1 2" key="1">
    <citation type="submission" date="2015-08" db="EMBL/GenBank/DDBJ databases">
        <title>Emmonsia species relationships and genome sequence.</title>
        <authorList>
            <person name="Cuomo C.A."/>
            <person name="Schwartz I.S."/>
            <person name="Kenyon C."/>
            <person name="De Hoog G.S."/>
            <person name="Govender N.P."/>
            <person name="Botha A."/>
            <person name="Moreno L."/>
            <person name="De Vries M."/>
            <person name="Munoz J.F."/>
            <person name="Stielow J.B."/>
        </authorList>
    </citation>
    <scope>NUCLEOTIDE SEQUENCE [LARGE SCALE GENOMIC DNA]</scope>
    <source>
        <strain evidence="1 2">EI222</strain>
    </source>
</reference>
<dbReference type="Proteomes" id="UP000242791">
    <property type="component" value="Unassembled WGS sequence"/>
</dbReference>
<gene>
    <name evidence="1" type="ORF">ACJ73_00197</name>
</gene>